<dbReference type="Pfam" id="PF03717">
    <property type="entry name" value="PBP_dimer"/>
    <property type="match status" value="1"/>
</dbReference>
<keyword evidence="3 14" id="KW-1003">Cell membrane</keyword>
<keyword evidence="18" id="KW-1185">Reference proteome</keyword>
<feature type="active site" description="Acyl-ester intermediate" evidence="14">
    <location>
        <position position="326"/>
    </location>
</feature>
<dbReference type="InterPro" id="IPR050515">
    <property type="entry name" value="Beta-lactam/transpept"/>
</dbReference>
<comment type="pathway">
    <text evidence="14">Cell wall biogenesis; peptidoglycan biosynthesis.</text>
</comment>
<dbReference type="InterPro" id="IPR012338">
    <property type="entry name" value="Beta-lactam/transpept-like"/>
</dbReference>
<accession>A0A1Z4VU91</accession>
<evidence type="ECO:0000256" key="3">
    <source>
        <dbReference type="ARBA" id="ARBA00022475"/>
    </source>
</evidence>
<dbReference type="GO" id="GO:0008360">
    <property type="term" value="P:regulation of cell shape"/>
    <property type="evidence" value="ECO:0007669"/>
    <property type="project" value="UniProtKB-KW"/>
</dbReference>
<evidence type="ECO:0000256" key="11">
    <source>
        <dbReference type="ARBA" id="ARBA00022989"/>
    </source>
</evidence>
<evidence type="ECO:0000256" key="14">
    <source>
        <dbReference type="HAMAP-Rule" id="MF_02081"/>
    </source>
</evidence>
<dbReference type="GO" id="GO:0071972">
    <property type="term" value="F:peptidoglycan L,D-transpeptidase activity"/>
    <property type="evidence" value="ECO:0007669"/>
    <property type="project" value="TreeGrafter"/>
</dbReference>
<comment type="similarity">
    <text evidence="14">Belongs to the transpeptidase family. MrdA subfamily.</text>
</comment>
<dbReference type="InterPro" id="IPR036138">
    <property type="entry name" value="PBP_dimer_sf"/>
</dbReference>
<keyword evidence="5 14" id="KW-0121">Carboxypeptidase</keyword>
<comment type="function">
    <text evidence="14">Catalyzes cross-linking of the peptidoglycan cell wall.</text>
</comment>
<feature type="transmembrane region" description="Helical" evidence="14">
    <location>
        <begin position="21"/>
        <end position="41"/>
    </location>
</feature>
<comment type="catalytic activity">
    <reaction evidence="14">
        <text>Preferential cleavage: (Ac)2-L-Lys-D-Ala-|-D-Ala. Also transpeptidation of peptidyl-alanyl moieties that are N-acyl substituents of D-alanine.</text>
        <dbReference type="EC" id="3.4.16.4"/>
    </reaction>
</comment>
<evidence type="ECO:0000256" key="4">
    <source>
        <dbReference type="ARBA" id="ARBA00022519"/>
    </source>
</evidence>
<dbReference type="PANTHER" id="PTHR30627">
    <property type="entry name" value="PEPTIDOGLYCAN D,D-TRANSPEPTIDASE"/>
    <property type="match status" value="1"/>
</dbReference>
<proteinExistence type="inferred from homology"/>
<keyword evidence="11 14" id="KW-1133">Transmembrane helix</keyword>
<protein>
    <recommendedName>
        <fullName evidence="14">Peptidoglycan D,D-transpeptidase MrdA</fullName>
        <ecNumber evidence="14">3.4.16.4</ecNumber>
    </recommendedName>
    <alternativeName>
        <fullName evidence="14">Penicillin-binding protein 2</fullName>
        <shortName evidence="14">PBP-2</shortName>
    </alternativeName>
</protein>
<dbReference type="GO" id="GO:0006508">
    <property type="term" value="P:proteolysis"/>
    <property type="evidence" value="ECO:0007669"/>
    <property type="project" value="UniProtKB-KW"/>
</dbReference>
<dbReference type="InterPro" id="IPR017790">
    <property type="entry name" value="Penicillin-binding_protein_2"/>
</dbReference>
<keyword evidence="9 14" id="KW-0133">Cell shape</keyword>
<dbReference type="Proteomes" id="UP000218765">
    <property type="component" value="Chromosome"/>
</dbReference>
<dbReference type="EMBL" id="AP018052">
    <property type="protein sequence ID" value="BAZ95210.1"/>
    <property type="molecule type" value="Genomic_DNA"/>
</dbReference>
<dbReference type="KEGG" id="ttc:FOKN1_2852"/>
<evidence type="ECO:0000256" key="10">
    <source>
        <dbReference type="ARBA" id="ARBA00022984"/>
    </source>
</evidence>
<evidence type="ECO:0000256" key="13">
    <source>
        <dbReference type="ARBA" id="ARBA00023316"/>
    </source>
</evidence>
<reference evidence="17 18" key="1">
    <citation type="submission" date="2017-05" db="EMBL/GenBank/DDBJ databases">
        <title>Thiocyanate degradation by Thiohalobacter thiocyanaticus FOKN1.</title>
        <authorList>
            <person name="Oshiki M."/>
            <person name="Fukushima T."/>
            <person name="Kawano S."/>
            <person name="Nakagawa J."/>
        </authorList>
    </citation>
    <scope>NUCLEOTIDE SEQUENCE [LARGE SCALE GENOMIC DNA]</scope>
    <source>
        <strain evidence="17 18">FOKN1</strain>
    </source>
</reference>
<keyword evidence="17" id="KW-0131">Cell cycle</keyword>
<dbReference type="Gene3D" id="3.40.710.10">
    <property type="entry name" value="DD-peptidase/beta-lactamase superfamily"/>
    <property type="match status" value="1"/>
</dbReference>
<feature type="domain" description="Penicillin-binding protein transpeptidase" evidence="15">
    <location>
        <begin position="267"/>
        <end position="610"/>
    </location>
</feature>
<evidence type="ECO:0000259" key="16">
    <source>
        <dbReference type="Pfam" id="PF03717"/>
    </source>
</evidence>
<keyword evidence="4 14" id="KW-0997">Cell inner membrane</keyword>
<dbReference type="Pfam" id="PF00905">
    <property type="entry name" value="Transpeptidase"/>
    <property type="match status" value="1"/>
</dbReference>
<dbReference type="UniPathway" id="UPA00219"/>
<evidence type="ECO:0000313" key="18">
    <source>
        <dbReference type="Proteomes" id="UP000218765"/>
    </source>
</evidence>
<dbReference type="InterPro" id="IPR005311">
    <property type="entry name" value="PBP_dimer"/>
</dbReference>
<evidence type="ECO:0000256" key="1">
    <source>
        <dbReference type="ARBA" id="ARBA00004167"/>
    </source>
</evidence>
<keyword evidence="17" id="KW-0132">Cell division</keyword>
<comment type="subcellular location">
    <subcellularLocation>
        <location evidence="14">Cell inner membrane</location>
        <topology evidence="14">Single-pass membrane protein</topology>
    </subcellularLocation>
    <subcellularLocation>
        <location evidence="2">Cell membrane</location>
    </subcellularLocation>
    <subcellularLocation>
        <location evidence="1">Membrane</location>
        <topology evidence="1">Single-pass membrane protein</topology>
    </subcellularLocation>
</comment>
<dbReference type="Gene3D" id="3.90.1310.10">
    <property type="entry name" value="Penicillin-binding protein 2a (Domain 2)"/>
    <property type="match status" value="1"/>
</dbReference>
<dbReference type="GO" id="GO:0071555">
    <property type="term" value="P:cell wall organization"/>
    <property type="evidence" value="ECO:0007669"/>
    <property type="project" value="UniProtKB-KW"/>
</dbReference>
<keyword evidence="12 14" id="KW-0472">Membrane</keyword>
<evidence type="ECO:0000313" key="17">
    <source>
        <dbReference type="EMBL" id="BAZ95210.1"/>
    </source>
</evidence>
<name>A0A1Z4VU91_9GAMM</name>
<keyword evidence="7 14" id="KW-0812">Transmembrane</keyword>
<dbReference type="GO" id="GO:0051301">
    <property type="term" value="P:cell division"/>
    <property type="evidence" value="ECO:0007669"/>
    <property type="project" value="UniProtKB-KW"/>
</dbReference>
<evidence type="ECO:0000256" key="12">
    <source>
        <dbReference type="ARBA" id="ARBA00023136"/>
    </source>
</evidence>
<dbReference type="SUPFAM" id="SSF56519">
    <property type="entry name" value="Penicillin binding protein dimerisation domain"/>
    <property type="match status" value="1"/>
</dbReference>
<gene>
    <name evidence="14" type="primary">mrdA</name>
    <name evidence="17" type="ORF">FOKN1_2852</name>
</gene>
<keyword evidence="6 14" id="KW-0645">Protease</keyword>
<dbReference type="GO" id="GO:0005886">
    <property type="term" value="C:plasma membrane"/>
    <property type="evidence" value="ECO:0007669"/>
    <property type="project" value="UniProtKB-SubCell"/>
</dbReference>
<organism evidence="17 18">
    <name type="scientific">Thiohalobacter thiocyanaticus</name>
    <dbReference type="NCBI Taxonomy" id="585455"/>
    <lineage>
        <taxon>Bacteria</taxon>
        <taxon>Pseudomonadati</taxon>
        <taxon>Pseudomonadota</taxon>
        <taxon>Gammaproteobacteria</taxon>
        <taxon>Thiohalobacterales</taxon>
        <taxon>Thiohalobacteraceae</taxon>
        <taxon>Thiohalobacter</taxon>
    </lineage>
</organism>
<evidence type="ECO:0000256" key="2">
    <source>
        <dbReference type="ARBA" id="ARBA00004236"/>
    </source>
</evidence>
<dbReference type="RefSeq" id="WP_096367220.1">
    <property type="nucleotide sequence ID" value="NZ_AP018052.1"/>
</dbReference>
<dbReference type="Gene3D" id="3.30.1390.30">
    <property type="entry name" value="Penicillin-binding protein 2a, domain 3"/>
    <property type="match status" value="1"/>
</dbReference>
<evidence type="ECO:0000256" key="6">
    <source>
        <dbReference type="ARBA" id="ARBA00022670"/>
    </source>
</evidence>
<evidence type="ECO:0000256" key="8">
    <source>
        <dbReference type="ARBA" id="ARBA00022801"/>
    </source>
</evidence>
<keyword evidence="8 14" id="KW-0378">Hydrolase</keyword>
<dbReference type="GO" id="GO:0008658">
    <property type="term" value="F:penicillin binding"/>
    <property type="evidence" value="ECO:0007669"/>
    <property type="project" value="UniProtKB-UniRule"/>
</dbReference>
<keyword evidence="10 14" id="KW-0573">Peptidoglycan synthesis</keyword>
<evidence type="ECO:0000256" key="7">
    <source>
        <dbReference type="ARBA" id="ARBA00022692"/>
    </source>
</evidence>
<feature type="domain" description="Penicillin-binding protein dimerisation" evidence="16">
    <location>
        <begin position="64"/>
        <end position="234"/>
    </location>
</feature>
<evidence type="ECO:0000259" key="15">
    <source>
        <dbReference type="Pfam" id="PF00905"/>
    </source>
</evidence>
<evidence type="ECO:0000256" key="5">
    <source>
        <dbReference type="ARBA" id="ARBA00022645"/>
    </source>
</evidence>
<dbReference type="AlphaFoldDB" id="A0A1Z4VU91"/>
<dbReference type="OrthoDB" id="9766847at2"/>
<dbReference type="SUPFAM" id="SSF56601">
    <property type="entry name" value="beta-lactamase/transpeptidase-like"/>
    <property type="match status" value="1"/>
</dbReference>
<sequence length="629" mass="70293">MARRITLKDNLQESRLFLRRTLAAILVVFLLLLVLLGRLAYLQIVSHEHFRTLSEDNRVRIEPVPPTRGLIFDRNGVLLAVNLPSYRLDIVPEQVDDLDTTLDRLGELIEIRAQDLERFHRLRQRMHRFEGVPLRLHLNDQEVARFAINRHRFQGVDIQAGLTRHYPLRSQAAHAVGYVGRINENDLQVLDEKNYRGTTHTGKTGIEKTYEDVLHGTVGYQQLETNAQGRTLRVLERQSPLPGSDLYLTLDARLQAAAEAAFGEFNGSAVAINPRDGSVLALVSLPGFDPNPFVKGIEYDRYQALQRNPDQPLFNRALRGQYPPGSTLKPFVGLAGLELGVIRPDSHVFCPGFYTLPGKERLYRDWKRSGHGHMDLHDSIVQSCDVYFYDLARSLGIDRMHDFLAQFGFGERTGIDIVGELPGLLPSSEWKRRARNEPWFPGETLISGIGQGFNLTTPVQLAAATAALATYGDFYQPHLVKALHAPGSPGLQPVFQPQAQRIPHSDIRNWDEVIQGMIDVVHGPRGTARAIGEGLGYRIGGKTGTAQVFSMPQEEDYEYDPEEIAFRLRDHALFIAFAPVDNPRIAVAVVVENGGSGSGVAAPIARKILDRYFADHPLEQASTDNDGQP</sequence>
<dbReference type="InterPro" id="IPR001460">
    <property type="entry name" value="PCN-bd_Tpept"/>
</dbReference>
<dbReference type="HAMAP" id="MF_02081">
    <property type="entry name" value="MrdA_transpept"/>
    <property type="match status" value="1"/>
</dbReference>
<dbReference type="GO" id="GO:0009002">
    <property type="term" value="F:serine-type D-Ala-D-Ala carboxypeptidase activity"/>
    <property type="evidence" value="ECO:0007669"/>
    <property type="project" value="UniProtKB-UniRule"/>
</dbReference>
<comment type="caution">
    <text evidence="14">Lacks conserved residue(s) required for the propagation of feature annotation.</text>
</comment>
<evidence type="ECO:0000256" key="9">
    <source>
        <dbReference type="ARBA" id="ARBA00022960"/>
    </source>
</evidence>
<dbReference type="GO" id="GO:0009252">
    <property type="term" value="P:peptidoglycan biosynthetic process"/>
    <property type="evidence" value="ECO:0007669"/>
    <property type="project" value="UniProtKB-UniRule"/>
</dbReference>
<dbReference type="EC" id="3.4.16.4" evidence="14"/>
<dbReference type="PANTHER" id="PTHR30627:SF2">
    <property type="entry name" value="PEPTIDOGLYCAN D,D-TRANSPEPTIDASE MRDA"/>
    <property type="match status" value="1"/>
</dbReference>
<keyword evidence="13 14" id="KW-0961">Cell wall biogenesis/degradation</keyword>
<dbReference type="NCBIfam" id="TIGR03423">
    <property type="entry name" value="pbp2_mrdA"/>
    <property type="match status" value="1"/>
</dbReference>